<evidence type="ECO:0000259" key="2">
    <source>
        <dbReference type="Pfam" id="PF10546"/>
    </source>
</evidence>
<evidence type="ECO:0000313" key="3">
    <source>
        <dbReference type="EMBL" id="MBB3770985.1"/>
    </source>
</evidence>
<evidence type="ECO:0000256" key="1">
    <source>
        <dbReference type="SAM" id="MobiDB-lite"/>
    </source>
</evidence>
<gene>
    <name evidence="3" type="ORF">FHS55_001580</name>
</gene>
<evidence type="ECO:0000313" key="4">
    <source>
        <dbReference type="Proteomes" id="UP000533469"/>
    </source>
</evidence>
<sequence>MNDIPSEGGKARALKLSPEERRAIASEGAKARWAKVKAERNQLPKAEHGDESRPLRIGEMEIPCYVLDDERRVLTATGMQSALNMARGGSMVAGVNRFELFASGNRIKPFVSNDLMERFRNPIIFLTPTGGQAYGYEAEVLVELCEAVLSARATGELQKQQLGIAQQCEMIIRGLARVGIVALVDEATGFQEVRARDALHKILEAYISPELLPWTQRFPNEFYKEMFRLHRWEYNPASVKRPGVVGKFTNQLVYEQLPPGILDELRAKNPKDDAGRRRARHHQYLTHEVGHPHLEGQITKVVTLMQASDNWPMFKRLFERVFPKKGSQPDLLPD</sequence>
<dbReference type="EMBL" id="JACICD010000002">
    <property type="protein sequence ID" value="MBB3770985.1"/>
    <property type="molecule type" value="Genomic_DNA"/>
</dbReference>
<keyword evidence="4" id="KW-1185">Reference proteome</keyword>
<feature type="region of interest" description="Disordered" evidence="1">
    <location>
        <begin position="1"/>
        <end position="21"/>
    </location>
</feature>
<accession>A0A839Z925</accession>
<comment type="caution">
    <text evidence="3">The sequence shown here is derived from an EMBL/GenBank/DDBJ whole genome shotgun (WGS) entry which is preliminary data.</text>
</comment>
<feature type="domain" description="Bacteriophage Mx8 p63 C-terminal" evidence="2">
    <location>
        <begin position="202"/>
        <end position="294"/>
    </location>
</feature>
<name>A0A839Z925_9HYPH</name>
<dbReference type="Proteomes" id="UP000533469">
    <property type="component" value="Unassembled WGS sequence"/>
</dbReference>
<dbReference type="Pfam" id="PF10546">
    <property type="entry name" value="P63C"/>
    <property type="match status" value="1"/>
</dbReference>
<dbReference type="AlphaFoldDB" id="A0A839Z925"/>
<organism evidence="3 4">
    <name type="scientific">Ancylobacter tetraedralis</name>
    <dbReference type="NCBI Taxonomy" id="217068"/>
    <lineage>
        <taxon>Bacteria</taxon>
        <taxon>Pseudomonadati</taxon>
        <taxon>Pseudomonadota</taxon>
        <taxon>Alphaproteobacteria</taxon>
        <taxon>Hyphomicrobiales</taxon>
        <taxon>Xanthobacteraceae</taxon>
        <taxon>Ancylobacter</taxon>
    </lineage>
</organism>
<dbReference type="RefSeq" id="WP_183189128.1">
    <property type="nucleotide sequence ID" value="NZ_JACICD010000002.1"/>
</dbReference>
<dbReference type="InterPro" id="IPR018874">
    <property type="entry name" value="Phage_Mx8_p63_C"/>
</dbReference>
<proteinExistence type="predicted"/>
<reference evidence="3 4" key="1">
    <citation type="submission" date="2020-08" db="EMBL/GenBank/DDBJ databases">
        <title>Genomic Encyclopedia of Type Strains, Phase IV (KMG-IV): sequencing the most valuable type-strain genomes for metagenomic binning, comparative biology and taxonomic classification.</title>
        <authorList>
            <person name="Goeker M."/>
        </authorList>
    </citation>
    <scope>NUCLEOTIDE SEQUENCE [LARGE SCALE GENOMIC DNA]</scope>
    <source>
        <strain evidence="3 4">DSM 5895</strain>
    </source>
</reference>
<protein>
    <recommendedName>
        <fullName evidence="2">Bacteriophage Mx8 p63 C-terminal domain-containing protein</fullName>
    </recommendedName>
</protein>